<keyword evidence="8" id="KW-1185">Reference proteome</keyword>
<dbReference type="Pfam" id="PF01385">
    <property type="entry name" value="OrfB_IS605"/>
    <property type="match status" value="1"/>
</dbReference>
<dbReference type="GO" id="GO:0003677">
    <property type="term" value="F:DNA binding"/>
    <property type="evidence" value="ECO:0007669"/>
    <property type="project" value="UniProtKB-KW"/>
</dbReference>
<dbReference type="InterPro" id="IPR010095">
    <property type="entry name" value="Cas12f1-like_TNB"/>
</dbReference>
<feature type="domain" description="Cas12f1-like TNB" evidence="6">
    <location>
        <begin position="303"/>
        <end position="374"/>
    </location>
</feature>
<evidence type="ECO:0000256" key="4">
    <source>
        <dbReference type="ARBA" id="ARBA00023172"/>
    </source>
</evidence>
<evidence type="ECO:0000256" key="2">
    <source>
        <dbReference type="ARBA" id="ARBA00022578"/>
    </source>
</evidence>
<evidence type="ECO:0000259" key="6">
    <source>
        <dbReference type="Pfam" id="PF07282"/>
    </source>
</evidence>
<sequence length="401" mass="45703">MRLVERTNIRKSEPYFSVIDDLAWRAKNLYNLANFHVRQEFFKTGNYIGFFDLYHLLKTTDAYLDLPTKVSKQVVKRVAKTWKGFMAAHRDWQKNPGKYLGEPRIPRYLDKEQGRYLVPFPVDAISKPTFKQGFVKPSMTEMLIPTKVTGRVCEVRFVPGTDCYVMEVVYEVPDTELTGSNGIVAGIDLGLNNLCTVAINKADIAPLIVNGKGLKAVNQLYNKTRAKFQSKLTGKRKSSKRLRQLTQKRNQRIDSALHQASRLVLNYCMENNVSVIVVGYNSQWKQNISIGKRNNQQFVQLSHRKLVEQLKYKASLLGIEVIETEESYTSKCSALDLEPLKKQATYLGKRVMRGLFQTAKGLRINADHNGAINIIRKVFSDELVSELIEALPLCPRVVNPV</sequence>
<gene>
    <name evidence="7" type="ORF">RIF25_11480</name>
</gene>
<reference evidence="8" key="1">
    <citation type="submission" date="2023-07" db="EMBL/GenBank/DDBJ databases">
        <authorList>
            <person name="Luz R."/>
            <person name="Cordeiro R."/>
            <person name="Fonseca A."/>
            <person name="Goncalves V."/>
        </authorList>
    </citation>
    <scope>NUCLEOTIDE SEQUENCE [LARGE SCALE GENOMIC DNA]</scope>
    <source>
        <strain evidence="8">BACA0444</strain>
    </source>
</reference>
<comment type="similarity">
    <text evidence="1">In the C-terminal section; belongs to the transposase 35 family.</text>
</comment>
<dbReference type="EMBL" id="JAVMIP010000012">
    <property type="protein sequence ID" value="MDS3861428.1"/>
    <property type="molecule type" value="Genomic_DNA"/>
</dbReference>
<organism evidence="7 8">
    <name type="scientific">Pseudocalidococcus azoricus BACA0444</name>
    <dbReference type="NCBI Taxonomy" id="2918990"/>
    <lineage>
        <taxon>Bacteria</taxon>
        <taxon>Bacillati</taxon>
        <taxon>Cyanobacteriota</taxon>
        <taxon>Cyanophyceae</taxon>
        <taxon>Acaryochloridales</taxon>
        <taxon>Thermosynechococcaceae</taxon>
        <taxon>Pseudocalidococcus</taxon>
        <taxon>Pseudocalidococcus azoricus</taxon>
    </lineage>
</organism>
<evidence type="ECO:0000313" key="8">
    <source>
        <dbReference type="Proteomes" id="UP001268256"/>
    </source>
</evidence>
<evidence type="ECO:0000313" key="7">
    <source>
        <dbReference type="EMBL" id="MDS3861428.1"/>
    </source>
</evidence>
<dbReference type="GO" id="GO:0006310">
    <property type="term" value="P:DNA recombination"/>
    <property type="evidence" value="ECO:0007669"/>
    <property type="project" value="UniProtKB-KW"/>
</dbReference>
<dbReference type="NCBIfam" id="TIGR01766">
    <property type="entry name" value="IS200/IS605 family accessory protein TnpB-like domain"/>
    <property type="match status" value="1"/>
</dbReference>
<dbReference type="NCBIfam" id="NF040570">
    <property type="entry name" value="guided_TnpB"/>
    <property type="match status" value="1"/>
</dbReference>
<dbReference type="AlphaFoldDB" id="A0AAE4FT85"/>
<evidence type="ECO:0000256" key="1">
    <source>
        <dbReference type="ARBA" id="ARBA00008761"/>
    </source>
</evidence>
<keyword evidence="3" id="KW-0238">DNA-binding</keyword>
<name>A0AAE4FT85_9CYAN</name>
<comment type="caution">
    <text evidence="7">The sequence shown here is derived from an EMBL/GenBank/DDBJ whole genome shotgun (WGS) entry which is preliminary data.</text>
</comment>
<dbReference type="InterPro" id="IPR001959">
    <property type="entry name" value="Transposase"/>
</dbReference>
<keyword evidence="2" id="KW-0815">Transposition</keyword>
<accession>A0AAE4FT85</accession>
<dbReference type="Proteomes" id="UP001268256">
    <property type="component" value="Unassembled WGS sequence"/>
</dbReference>
<evidence type="ECO:0000259" key="5">
    <source>
        <dbReference type="Pfam" id="PF01385"/>
    </source>
</evidence>
<feature type="domain" description="Probable transposase IS891/IS1136/IS1341" evidence="5">
    <location>
        <begin position="168"/>
        <end position="284"/>
    </location>
</feature>
<dbReference type="Pfam" id="PF07282">
    <property type="entry name" value="Cas12f1-like_TNB"/>
    <property type="match status" value="1"/>
</dbReference>
<proteinExistence type="inferred from homology"/>
<dbReference type="GO" id="GO:0032196">
    <property type="term" value="P:transposition"/>
    <property type="evidence" value="ECO:0007669"/>
    <property type="project" value="UniProtKB-KW"/>
</dbReference>
<evidence type="ECO:0000256" key="3">
    <source>
        <dbReference type="ARBA" id="ARBA00023125"/>
    </source>
</evidence>
<dbReference type="RefSeq" id="WP_322878671.1">
    <property type="nucleotide sequence ID" value="NZ_JAVMIP010000012.1"/>
</dbReference>
<keyword evidence="4" id="KW-0233">DNA recombination</keyword>
<protein>
    <submittedName>
        <fullName evidence="7">Transposase</fullName>
    </submittedName>
</protein>